<feature type="compositionally biased region" description="Low complexity" evidence="1">
    <location>
        <begin position="411"/>
        <end position="425"/>
    </location>
</feature>
<feature type="domain" description="YknX-like beta-barrel" evidence="5">
    <location>
        <begin position="272"/>
        <end position="344"/>
    </location>
</feature>
<dbReference type="Gene3D" id="2.40.420.20">
    <property type="match status" value="1"/>
</dbReference>
<evidence type="ECO:0000259" key="3">
    <source>
        <dbReference type="Pfam" id="PF25917"/>
    </source>
</evidence>
<evidence type="ECO:0000313" key="6">
    <source>
        <dbReference type="EMBL" id="OGK18055.1"/>
    </source>
</evidence>
<dbReference type="Pfam" id="PF25917">
    <property type="entry name" value="BSH_RND"/>
    <property type="match status" value="1"/>
</dbReference>
<dbReference type="Gene3D" id="2.40.50.100">
    <property type="match status" value="1"/>
</dbReference>
<feature type="region of interest" description="Disordered" evidence="1">
    <location>
        <begin position="411"/>
        <end position="438"/>
    </location>
</feature>
<protein>
    <submittedName>
        <fullName evidence="6">Uncharacterized protein</fullName>
    </submittedName>
</protein>
<comment type="caution">
    <text evidence="6">The sequence shown here is derived from an EMBL/GenBank/DDBJ whole genome shotgun (WGS) entry which is preliminary data.</text>
</comment>
<proteinExistence type="predicted"/>
<name>A0A1F7GGR3_9BACT</name>
<feature type="transmembrane region" description="Helical" evidence="2">
    <location>
        <begin position="20"/>
        <end position="38"/>
    </location>
</feature>
<dbReference type="EMBL" id="MFZI01000076">
    <property type="protein sequence ID" value="OGK18055.1"/>
    <property type="molecule type" value="Genomic_DNA"/>
</dbReference>
<dbReference type="PANTHER" id="PTHR30469">
    <property type="entry name" value="MULTIDRUG RESISTANCE PROTEIN MDTA"/>
    <property type="match status" value="1"/>
</dbReference>
<dbReference type="GO" id="GO:0015562">
    <property type="term" value="F:efflux transmembrane transporter activity"/>
    <property type="evidence" value="ECO:0007669"/>
    <property type="project" value="TreeGrafter"/>
</dbReference>
<feature type="domain" description="CzcB-like C-terminal circularly permuted SH3-like" evidence="4">
    <location>
        <begin position="354"/>
        <end position="406"/>
    </location>
</feature>
<dbReference type="Proteomes" id="UP000177026">
    <property type="component" value="Unassembled WGS sequence"/>
</dbReference>
<dbReference type="PANTHER" id="PTHR30469:SF33">
    <property type="entry name" value="SLR1207 PROTEIN"/>
    <property type="match status" value="1"/>
</dbReference>
<keyword evidence="2" id="KW-0812">Transmembrane</keyword>
<evidence type="ECO:0000313" key="7">
    <source>
        <dbReference type="Proteomes" id="UP000177026"/>
    </source>
</evidence>
<keyword evidence="2" id="KW-1133">Transmembrane helix</keyword>
<gene>
    <name evidence="6" type="ORF">A2866_02905</name>
</gene>
<organism evidence="6 7">
    <name type="scientific">Candidatus Roizmanbacteria bacterium RIFCSPHIGHO2_01_FULL_39_8</name>
    <dbReference type="NCBI Taxonomy" id="1802033"/>
    <lineage>
        <taxon>Bacteria</taxon>
        <taxon>Candidatus Roizmaniibacteriota</taxon>
    </lineage>
</organism>
<dbReference type="AlphaFoldDB" id="A0A1F7GGR3"/>
<feature type="domain" description="Multidrug resistance protein MdtA-like barrel-sandwich hybrid" evidence="3">
    <location>
        <begin position="77"/>
        <end position="246"/>
    </location>
</feature>
<dbReference type="InterPro" id="IPR058625">
    <property type="entry name" value="MdtA-like_BSH"/>
</dbReference>
<dbReference type="Pfam" id="PF25990">
    <property type="entry name" value="Beta-barrel_YknX"/>
    <property type="match status" value="1"/>
</dbReference>
<accession>A0A1F7GGR3</accession>
<evidence type="ECO:0000256" key="1">
    <source>
        <dbReference type="SAM" id="MobiDB-lite"/>
    </source>
</evidence>
<reference evidence="6 7" key="1">
    <citation type="journal article" date="2016" name="Nat. Commun.">
        <title>Thousands of microbial genomes shed light on interconnected biogeochemical processes in an aquifer system.</title>
        <authorList>
            <person name="Anantharaman K."/>
            <person name="Brown C.T."/>
            <person name="Hug L.A."/>
            <person name="Sharon I."/>
            <person name="Castelle C.J."/>
            <person name="Probst A.J."/>
            <person name="Thomas B.C."/>
            <person name="Singh A."/>
            <person name="Wilkins M.J."/>
            <person name="Karaoz U."/>
            <person name="Brodie E.L."/>
            <person name="Williams K.H."/>
            <person name="Hubbard S.S."/>
            <person name="Banfield J.F."/>
        </authorList>
    </citation>
    <scope>NUCLEOTIDE SEQUENCE [LARGE SCALE GENOMIC DNA]</scope>
</reference>
<dbReference type="InterPro" id="IPR058649">
    <property type="entry name" value="CzcB_C"/>
</dbReference>
<dbReference type="GO" id="GO:1990281">
    <property type="term" value="C:efflux pump complex"/>
    <property type="evidence" value="ECO:0007669"/>
    <property type="project" value="TreeGrafter"/>
</dbReference>
<keyword evidence="2" id="KW-0472">Membrane</keyword>
<dbReference type="Pfam" id="PF25975">
    <property type="entry name" value="CzcB_C"/>
    <property type="match status" value="1"/>
</dbReference>
<dbReference type="InterPro" id="IPR058636">
    <property type="entry name" value="Beta-barrel_YknX"/>
</dbReference>
<evidence type="ECO:0000259" key="4">
    <source>
        <dbReference type="Pfam" id="PF25975"/>
    </source>
</evidence>
<evidence type="ECO:0000256" key="2">
    <source>
        <dbReference type="SAM" id="Phobius"/>
    </source>
</evidence>
<dbReference type="Gene3D" id="2.40.30.170">
    <property type="match status" value="1"/>
</dbReference>
<evidence type="ECO:0000259" key="5">
    <source>
        <dbReference type="Pfam" id="PF25990"/>
    </source>
</evidence>
<dbReference type="SUPFAM" id="SSF111369">
    <property type="entry name" value="HlyD-like secretion proteins"/>
    <property type="match status" value="1"/>
</dbReference>
<sequence length="438" mass="46695">MKSIFRKIISFKNWFLQRSLLVKVFIVIILFGIGWLVSTKLLGSKNQQVQYETTQAERGTLVVSISASGQVSSTNNSSVTTQATGVVSELYVKDGDLVKVGDKIAEIDLDLSGQQNSTQALASYQSAQNILNSAKANLYSLQSSMFTDWDTFMNIAQNSMYQNADGTPNEINRSLPEFHIAKDDWLAAEAIYKNQQNVVNQAQTAVNSTRLSYQKASSIVYAPITGKISALSIHVGSVITSSQSTSSTSTTTTQSSGTKIASVTTDAPLDLTVNLSEIDIPKIKIGDRATIKIDALSEKTFTGKVYSIDAAGSVSSGVTTYPVVIAFDTASSDIHPNMSATANIIVLTRDNVILIPSSAVQTQNGQSTVRVKKDGQITSVVVEIGESSDTQTEITSGISQGDEIVVNTISSGNGSTNSSSSPFSPFGGGRGGFNMRTR</sequence>